<feature type="binding site" evidence="5">
    <location>
        <position position="219"/>
    </location>
    <ligand>
        <name>dimethylallyl diphosphate</name>
        <dbReference type="ChEBI" id="CHEBI:57623"/>
    </ligand>
</feature>
<dbReference type="OrthoDB" id="9804068at2"/>
<evidence type="ECO:0000256" key="2">
    <source>
        <dbReference type="ARBA" id="ARBA00022723"/>
    </source>
</evidence>
<gene>
    <name evidence="5 6" type="primary">ispH</name>
    <name evidence="6" type="ORF">Pcatena_08050</name>
</gene>
<comment type="similarity">
    <text evidence="5">Belongs to the IspH family.</text>
</comment>
<comment type="catalytic activity">
    <reaction evidence="5">
        <text>isopentenyl diphosphate + 2 oxidized [2Fe-2S]-[ferredoxin] + H2O = (2E)-4-hydroxy-3-methylbut-2-enyl diphosphate + 2 reduced [2Fe-2S]-[ferredoxin] + 2 H(+)</text>
        <dbReference type="Rhea" id="RHEA:24488"/>
        <dbReference type="Rhea" id="RHEA-COMP:10000"/>
        <dbReference type="Rhea" id="RHEA-COMP:10001"/>
        <dbReference type="ChEBI" id="CHEBI:15377"/>
        <dbReference type="ChEBI" id="CHEBI:15378"/>
        <dbReference type="ChEBI" id="CHEBI:33737"/>
        <dbReference type="ChEBI" id="CHEBI:33738"/>
        <dbReference type="ChEBI" id="CHEBI:128753"/>
        <dbReference type="ChEBI" id="CHEBI:128769"/>
        <dbReference type="EC" id="1.17.7.4"/>
    </reaction>
</comment>
<evidence type="ECO:0000256" key="5">
    <source>
        <dbReference type="HAMAP-Rule" id="MF_00191"/>
    </source>
</evidence>
<dbReference type="EC" id="1.17.7.4" evidence="5"/>
<comment type="pathway">
    <text evidence="5">Isoprenoid biosynthesis; isopentenyl diphosphate biosynthesis via DXP pathway; isopentenyl diphosphate from 1-deoxy-D-xylulose 5-phosphate: step 6/6.</text>
</comment>
<dbReference type="EMBL" id="AP019367">
    <property type="protein sequence ID" value="BBH50218.1"/>
    <property type="molecule type" value="Genomic_DNA"/>
</dbReference>
<protein>
    <recommendedName>
        <fullName evidence="5">4-hydroxy-3-methylbut-2-enyl diphosphate reductase</fullName>
        <shortName evidence="5">HMBPP reductase</shortName>
        <ecNumber evidence="5">1.17.7.4</ecNumber>
    </recommendedName>
</protein>
<keyword evidence="5" id="KW-0414">Isoprene biosynthesis</keyword>
<dbReference type="PANTHER" id="PTHR30426:SF0">
    <property type="entry name" value="4-HYDROXY-3-METHYLBUT-2-ENYL DIPHOSPHATE REDUCTASE"/>
    <property type="match status" value="1"/>
</dbReference>
<feature type="binding site" evidence="5">
    <location>
        <position position="124"/>
    </location>
    <ligand>
        <name>dimethylallyl diphosphate</name>
        <dbReference type="ChEBI" id="CHEBI:57623"/>
    </ligand>
</feature>
<dbReference type="InterPro" id="IPR003451">
    <property type="entry name" value="LytB/IspH"/>
</dbReference>
<dbReference type="Proteomes" id="UP000273154">
    <property type="component" value="Chromosome"/>
</dbReference>
<dbReference type="CDD" id="cd13944">
    <property type="entry name" value="lytB_ispH"/>
    <property type="match status" value="1"/>
</dbReference>
<comment type="cofactor">
    <cofactor evidence="5">
        <name>[4Fe-4S] cluster</name>
        <dbReference type="ChEBI" id="CHEBI:49883"/>
    </cofactor>
    <text evidence="5">Binds 1 [4Fe-4S] cluster per subunit.</text>
</comment>
<feature type="binding site" evidence="5">
    <location>
        <position position="217"/>
    </location>
    <ligand>
        <name>isopentenyl diphosphate</name>
        <dbReference type="ChEBI" id="CHEBI:128769"/>
    </ligand>
</feature>
<feature type="binding site" evidence="5">
    <location>
        <position position="13"/>
    </location>
    <ligand>
        <name>[4Fe-4S] cluster</name>
        <dbReference type="ChEBI" id="CHEBI:49883"/>
    </ligand>
</feature>
<feature type="binding site" evidence="5">
    <location>
        <position position="219"/>
    </location>
    <ligand>
        <name>isopentenyl diphosphate</name>
        <dbReference type="ChEBI" id="CHEBI:128769"/>
    </ligand>
</feature>
<evidence type="ECO:0000256" key="1">
    <source>
        <dbReference type="ARBA" id="ARBA00022485"/>
    </source>
</evidence>
<feature type="binding site" evidence="5">
    <location>
        <position position="124"/>
    </location>
    <ligand>
        <name>isopentenyl diphosphate</name>
        <dbReference type="ChEBI" id="CHEBI:128769"/>
    </ligand>
</feature>
<feature type="binding site" evidence="5">
    <location>
        <position position="74"/>
    </location>
    <ligand>
        <name>(2E)-4-hydroxy-3-methylbut-2-enyl diphosphate</name>
        <dbReference type="ChEBI" id="CHEBI:128753"/>
    </ligand>
</feature>
<evidence type="ECO:0000256" key="3">
    <source>
        <dbReference type="ARBA" id="ARBA00023004"/>
    </source>
</evidence>
<comment type="catalytic activity">
    <reaction evidence="5">
        <text>dimethylallyl diphosphate + 2 oxidized [2Fe-2S]-[ferredoxin] + H2O = (2E)-4-hydroxy-3-methylbut-2-enyl diphosphate + 2 reduced [2Fe-2S]-[ferredoxin] + 2 H(+)</text>
        <dbReference type="Rhea" id="RHEA:24825"/>
        <dbReference type="Rhea" id="RHEA-COMP:10000"/>
        <dbReference type="Rhea" id="RHEA-COMP:10001"/>
        <dbReference type="ChEBI" id="CHEBI:15377"/>
        <dbReference type="ChEBI" id="CHEBI:15378"/>
        <dbReference type="ChEBI" id="CHEBI:33737"/>
        <dbReference type="ChEBI" id="CHEBI:33738"/>
        <dbReference type="ChEBI" id="CHEBI:57623"/>
        <dbReference type="ChEBI" id="CHEBI:128753"/>
        <dbReference type="EC" id="1.17.7.4"/>
    </reaction>
</comment>
<feature type="binding site" evidence="5">
    <location>
        <position position="261"/>
    </location>
    <ligand>
        <name>isopentenyl diphosphate</name>
        <dbReference type="ChEBI" id="CHEBI:128769"/>
    </ligand>
</feature>
<name>A0A3G9JXR3_9ACTN</name>
<dbReference type="GO" id="GO:0050992">
    <property type="term" value="P:dimethylallyl diphosphate biosynthetic process"/>
    <property type="evidence" value="ECO:0007669"/>
    <property type="project" value="UniProtKB-UniRule"/>
</dbReference>
<dbReference type="GO" id="GO:0051539">
    <property type="term" value="F:4 iron, 4 sulfur cluster binding"/>
    <property type="evidence" value="ECO:0007669"/>
    <property type="project" value="UniProtKB-UniRule"/>
</dbReference>
<sequence length="282" mass="29351">MPTITVADHAGACYGVQRALELVQKVAQQATGPVHTLGPLIHNPQVVEGLASQGVTVVDDVPTQAGSTLVLRTHGVVPQVEQAARDFGLDVVDATCPYVKRVHHAAERLQELGYQVLVVGEAGHPEVEAILGHAPGAQAVAGVEQLDGLELGRRVGVVVQTTQAKTTLDAVISELTSRVSEVCVVNTICEATSERQQAARKLAAASDVMVVIGGRNSANTTRLAKICLSSCAKTHHIETCDELSASWFEGASSIGVTAGASTPTAQIDELVSRIESLCASSS</sequence>
<dbReference type="Pfam" id="PF02401">
    <property type="entry name" value="LYTB"/>
    <property type="match status" value="1"/>
</dbReference>
<organism evidence="6 7">
    <name type="scientific">Parolsenella catena</name>
    <dbReference type="NCBI Taxonomy" id="2003188"/>
    <lineage>
        <taxon>Bacteria</taxon>
        <taxon>Bacillati</taxon>
        <taxon>Actinomycetota</taxon>
        <taxon>Coriobacteriia</taxon>
        <taxon>Coriobacteriales</taxon>
        <taxon>Atopobiaceae</taxon>
        <taxon>Parolsenella</taxon>
    </lineage>
</organism>
<feature type="binding site" evidence="5">
    <location>
        <position position="74"/>
    </location>
    <ligand>
        <name>dimethylallyl diphosphate</name>
        <dbReference type="ChEBI" id="CHEBI:57623"/>
    </ligand>
</feature>
<feature type="binding site" evidence="5">
    <location>
        <position position="74"/>
    </location>
    <ligand>
        <name>isopentenyl diphosphate</name>
        <dbReference type="ChEBI" id="CHEBI:128769"/>
    </ligand>
</feature>
<dbReference type="GeneID" id="88848932"/>
<feature type="binding site" evidence="5">
    <location>
        <position position="42"/>
    </location>
    <ligand>
        <name>isopentenyl diphosphate</name>
        <dbReference type="ChEBI" id="CHEBI:128769"/>
    </ligand>
</feature>
<dbReference type="UniPathway" id="UPA00059">
    <property type="reaction ID" value="UER00105"/>
</dbReference>
<feature type="binding site" evidence="5">
    <location>
        <position position="217"/>
    </location>
    <ligand>
        <name>(2E)-4-hydroxy-3-methylbut-2-enyl diphosphate</name>
        <dbReference type="ChEBI" id="CHEBI:128753"/>
    </ligand>
</feature>
<reference evidence="7" key="1">
    <citation type="submission" date="2018-11" db="EMBL/GenBank/DDBJ databases">
        <title>Comparative genomics of Parolsenella catena and Libanicoccus massiliensis: Reclassification of Libanicoccus massiliensis as Parolsenella massiliensis comb. nov.</title>
        <authorList>
            <person name="Sakamoto M."/>
            <person name="Ikeyama N."/>
            <person name="Murakami T."/>
            <person name="Mori H."/>
            <person name="Yuki M."/>
            <person name="Ohkuma M."/>
        </authorList>
    </citation>
    <scope>NUCLEOTIDE SEQUENCE [LARGE SCALE GENOMIC DNA]</scope>
    <source>
        <strain evidence="7">JCM 31932</strain>
    </source>
</reference>
<feature type="binding site" evidence="5">
    <location>
        <position position="124"/>
    </location>
    <ligand>
        <name>(2E)-4-hydroxy-3-methylbut-2-enyl diphosphate</name>
        <dbReference type="ChEBI" id="CHEBI:128753"/>
    </ligand>
</feature>
<comment type="caution">
    <text evidence="5">Lacks conserved residue(s) required for the propagation of feature annotation.</text>
</comment>
<keyword evidence="3 5" id="KW-0408">Iron</keyword>
<dbReference type="Gene3D" id="3.40.50.11270">
    <property type="match status" value="1"/>
</dbReference>
<feature type="binding site" evidence="5">
    <location>
        <position position="96"/>
    </location>
    <ligand>
        <name>[4Fe-4S] cluster</name>
        <dbReference type="ChEBI" id="CHEBI:49883"/>
    </ligand>
</feature>
<keyword evidence="2 5" id="KW-0479">Metal-binding</keyword>
<evidence type="ECO:0000256" key="4">
    <source>
        <dbReference type="ARBA" id="ARBA00023014"/>
    </source>
</evidence>
<dbReference type="GO" id="GO:0051745">
    <property type="term" value="F:4-hydroxy-3-methylbut-2-enyl diphosphate reductase activity"/>
    <property type="evidence" value="ECO:0007669"/>
    <property type="project" value="UniProtKB-UniRule"/>
</dbReference>
<evidence type="ECO:0000313" key="6">
    <source>
        <dbReference type="EMBL" id="BBH50218.1"/>
    </source>
</evidence>
<comment type="pathway">
    <text evidence="5">Isoprenoid biosynthesis; dimethylallyl diphosphate biosynthesis; dimethylallyl diphosphate from (2E)-4-hydroxy-3-methylbutenyl diphosphate: step 1/1.</text>
</comment>
<accession>A0A3G9JXR3</accession>
<dbReference type="PANTHER" id="PTHR30426">
    <property type="entry name" value="4-HYDROXY-3-METHYLBUT-2-ENYL DIPHOSPHATE REDUCTASE"/>
    <property type="match status" value="1"/>
</dbReference>
<dbReference type="RefSeq" id="WP_126421855.1">
    <property type="nucleotide sequence ID" value="NZ_AP019367.1"/>
</dbReference>
<feature type="binding site" evidence="5">
    <location>
        <position position="161"/>
    </location>
    <ligand>
        <name>(2E)-4-hydroxy-3-methylbut-2-enyl diphosphate</name>
        <dbReference type="ChEBI" id="CHEBI:128753"/>
    </ligand>
</feature>
<proteinExistence type="inferred from homology"/>
<dbReference type="GO" id="GO:0019288">
    <property type="term" value="P:isopentenyl diphosphate biosynthetic process, methylerythritol 4-phosphate pathway"/>
    <property type="evidence" value="ECO:0007669"/>
    <property type="project" value="UniProtKB-UniRule"/>
</dbReference>
<feature type="binding site" evidence="5">
    <location>
        <position position="42"/>
    </location>
    <ligand>
        <name>(2E)-4-hydroxy-3-methylbut-2-enyl diphosphate</name>
        <dbReference type="ChEBI" id="CHEBI:128753"/>
    </ligand>
</feature>
<feature type="binding site" evidence="5">
    <location>
        <position position="261"/>
    </location>
    <ligand>
        <name>(2E)-4-hydroxy-3-methylbut-2-enyl diphosphate</name>
        <dbReference type="ChEBI" id="CHEBI:128753"/>
    </ligand>
</feature>
<dbReference type="HAMAP" id="MF_00191">
    <property type="entry name" value="IspH"/>
    <property type="match status" value="1"/>
</dbReference>
<feature type="active site" description="Proton donor" evidence="5">
    <location>
        <position position="126"/>
    </location>
</feature>
<feature type="binding site" evidence="5">
    <location>
        <position position="42"/>
    </location>
    <ligand>
        <name>dimethylallyl diphosphate</name>
        <dbReference type="ChEBI" id="CHEBI:57623"/>
    </ligand>
</feature>
<dbReference type="GO" id="GO:0046872">
    <property type="term" value="F:metal ion binding"/>
    <property type="evidence" value="ECO:0007669"/>
    <property type="project" value="UniProtKB-KW"/>
</dbReference>
<feature type="binding site" evidence="5">
    <location>
        <position position="189"/>
    </location>
    <ligand>
        <name>[4Fe-4S] cluster</name>
        <dbReference type="ChEBI" id="CHEBI:49883"/>
    </ligand>
</feature>
<dbReference type="NCBIfam" id="TIGR00216">
    <property type="entry name" value="ispH_lytB"/>
    <property type="match status" value="1"/>
</dbReference>
<dbReference type="KEGG" id="pcat:Pcatena_08050"/>
<dbReference type="GO" id="GO:0016114">
    <property type="term" value="P:terpenoid biosynthetic process"/>
    <property type="evidence" value="ECO:0007669"/>
    <property type="project" value="UniProtKB-UniRule"/>
</dbReference>
<keyword evidence="5" id="KW-0560">Oxidoreductase</keyword>
<dbReference type="UniPathway" id="UPA00056">
    <property type="reaction ID" value="UER00097"/>
</dbReference>
<keyword evidence="4 5" id="KW-0411">Iron-sulfur</keyword>
<dbReference type="Gene3D" id="3.40.1010.20">
    <property type="entry name" value="4-hydroxy-3-methylbut-2-enyl diphosphate reductase, catalytic domain"/>
    <property type="match status" value="2"/>
</dbReference>
<dbReference type="AlphaFoldDB" id="A0A3G9JXR3"/>
<keyword evidence="1 5" id="KW-0004">4Fe-4S</keyword>
<feature type="binding site" evidence="5">
    <location>
        <position position="261"/>
    </location>
    <ligand>
        <name>dimethylallyl diphosphate</name>
        <dbReference type="ChEBI" id="CHEBI:57623"/>
    </ligand>
</feature>
<feature type="binding site" evidence="5">
    <location>
        <position position="217"/>
    </location>
    <ligand>
        <name>dimethylallyl diphosphate</name>
        <dbReference type="ChEBI" id="CHEBI:57623"/>
    </ligand>
</feature>
<feature type="binding site" evidence="5">
    <location>
        <position position="219"/>
    </location>
    <ligand>
        <name>(2E)-4-hydroxy-3-methylbut-2-enyl diphosphate</name>
        <dbReference type="ChEBI" id="CHEBI:128753"/>
    </ligand>
</feature>
<keyword evidence="7" id="KW-1185">Reference proteome</keyword>
<comment type="function">
    <text evidence="5">Catalyzes the conversion of 1-hydroxy-2-methyl-2-(E)-butenyl 4-diphosphate (HMBPP) into a mixture of isopentenyl diphosphate (IPP) and dimethylallyl diphosphate (DMAPP). Acts in the terminal step of the DOXP/MEP pathway for isoprenoid precursor biosynthesis.</text>
</comment>
<evidence type="ECO:0000313" key="7">
    <source>
        <dbReference type="Proteomes" id="UP000273154"/>
    </source>
</evidence>